<feature type="binding site" evidence="7">
    <location>
        <position position="521"/>
    </location>
    <ligand>
        <name>Zn(2+)</name>
        <dbReference type="ChEBI" id="CHEBI:29105"/>
        <label>1</label>
    </ligand>
</feature>
<dbReference type="PROSITE" id="PS00126">
    <property type="entry name" value="PDEASE_I_1"/>
    <property type="match status" value="1"/>
</dbReference>
<feature type="active site" description="Proton donor" evidence="5">
    <location>
        <position position="478"/>
    </location>
</feature>
<feature type="binding site" evidence="7">
    <location>
        <position position="632"/>
    </location>
    <ligand>
        <name>Zn(2+)</name>
        <dbReference type="ChEBI" id="CHEBI:29105"/>
        <label>1</label>
    </ligand>
</feature>
<evidence type="ECO:0000256" key="8">
    <source>
        <dbReference type="RuleBase" id="RU363067"/>
    </source>
</evidence>
<sequence>MDECTPFKVTRRPVPNLLPPPPYCRKSDPPRYDPDQPPTIILEANDPGAILNLCESLHDGNTQALEFKINKYLKEETLSKCVFLIWIHYDSQEGIVQVIGKEYLETIIRIPLSHPMFKEVMLTKETILSNTKFLEYFLQQNVEKINKKKEADIFIVPVFEKGINESNPRKIALLTCLVRCKRDEYIVTALVHEVFRYCLTIMMNTASSEEEARLKRQCQSLLMVARKLFSHLGNINELLREIMTEARRITNSERCSLFLLDPDHMHLVAKVFDGHKADEISKEVKIAKDQGIAGHVAATGKILNIKDAYKHPLFYKGVDKCTGFRTRNILCFPIKDDRGIIGVAELCNKMGGDYDCFDEEVAMAFSIYCGLSIMHSLVYKKIQDAQMRSKLSNELMIYHMKVNACDVINVLICGKSHHHPRYLEFRFSPREIPYGETVCFVVKMYEDLNLINAFRIKKDLLVRFLLLVQKAYRDPPYHNWTHAFSTAHFSYLCIKNFDLLEKNYLTDLEALALITSCLCHDIDHRGTTNSFQIQSNSLLASLYSSEGSVMEHHHLSQTLCILNTTDCNFIESLEQSDYVKCLDLIRDLILATDLATHFDLLPKQQEMAERGIDLESDKDKSLFLSLLMTASDLSDQTKECGVVRSVAELIYTEFFTQGDMEKNMGRKPMEMMDREKASIADSQVDFLEHVCVPVFTVLANLFPGASVLLETMEANTEYWEVSKQVFGKYALEGKTSLEVLTMAGFNAEVFEAIKKKNEPEVEEEEEEEEEQV</sequence>
<dbReference type="Proteomes" id="UP000192223">
    <property type="component" value="Unplaced"/>
</dbReference>
<dbReference type="InterPro" id="IPR036971">
    <property type="entry name" value="PDEase_catalytic_dom_sf"/>
</dbReference>
<evidence type="ECO:0000256" key="7">
    <source>
        <dbReference type="PIRSR" id="PIRSR623088-3"/>
    </source>
</evidence>
<dbReference type="SUPFAM" id="SSF109604">
    <property type="entry name" value="HD-domain/PDEase-like"/>
    <property type="match status" value="1"/>
</dbReference>
<dbReference type="Pfam" id="PF00233">
    <property type="entry name" value="PDEase_I"/>
    <property type="match status" value="1"/>
</dbReference>
<gene>
    <name evidence="12" type="primary">LOC108733013</name>
</gene>
<evidence type="ECO:0000256" key="9">
    <source>
        <dbReference type="SAM" id="MobiDB-lite"/>
    </source>
</evidence>
<keyword evidence="11" id="KW-1185">Reference proteome</keyword>
<feature type="compositionally biased region" description="Basic and acidic residues" evidence="9">
    <location>
        <begin position="25"/>
        <end position="34"/>
    </location>
</feature>
<proteinExistence type="inferred from homology"/>
<dbReference type="SUPFAM" id="SSF55781">
    <property type="entry name" value="GAF domain-like"/>
    <property type="match status" value="1"/>
</dbReference>
<organism evidence="11 12">
    <name type="scientific">Agrilus planipennis</name>
    <name type="common">Emerald ash borer</name>
    <name type="synonym">Agrilus marcopoli</name>
    <dbReference type="NCBI Taxonomy" id="224129"/>
    <lineage>
        <taxon>Eukaryota</taxon>
        <taxon>Metazoa</taxon>
        <taxon>Ecdysozoa</taxon>
        <taxon>Arthropoda</taxon>
        <taxon>Hexapoda</taxon>
        <taxon>Insecta</taxon>
        <taxon>Pterygota</taxon>
        <taxon>Neoptera</taxon>
        <taxon>Endopterygota</taxon>
        <taxon>Coleoptera</taxon>
        <taxon>Polyphaga</taxon>
        <taxon>Elateriformia</taxon>
        <taxon>Buprestoidea</taxon>
        <taxon>Buprestidae</taxon>
        <taxon>Agrilinae</taxon>
        <taxon>Agrilus</taxon>
    </lineage>
</organism>
<dbReference type="GeneID" id="108733013"/>
<dbReference type="PRINTS" id="PR00387">
    <property type="entry name" value="PDIESTERASE1"/>
</dbReference>
<feature type="region of interest" description="Disordered" evidence="9">
    <location>
        <begin position="1"/>
        <end position="36"/>
    </location>
</feature>
<dbReference type="InterPro" id="IPR003607">
    <property type="entry name" value="HD/PDEase_dom"/>
</dbReference>
<dbReference type="GO" id="GO:0004114">
    <property type="term" value="F:3',5'-cyclic-nucleotide phosphodiesterase activity"/>
    <property type="evidence" value="ECO:0007669"/>
    <property type="project" value="InterPro"/>
</dbReference>
<evidence type="ECO:0000313" key="12">
    <source>
        <dbReference type="RefSeq" id="XP_018319534.1"/>
    </source>
</evidence>
<name>A0A1W4W5Z9_AGRPL</name>
<dbReference type="EC" id="3.1.4.-" evidence="8"/>
<comment type="similarity">
    <text evidence="1 8">Belongs to the cyclic nucleotide phosphodiesterase family.</text>
</comment>
<dbReference type="InterPro" id="IPR002073">
    <property type="entry name" value="PDEase_catalytic_dom"/>
</dbReference>
<dbReference type="RefSeq" id="XP_018319534.1">
    <property type="nucleotide sequence ID" value="XM_018464032.1"/>
</dbReference>
<dbReference type="InterPro" id="IPR003018">
    <property type="entry name" value="GAF"/>
</dbReference>
<keyword evidence="2" id="KW-0140">cGMP</keyword>
<dbReference type="KEGG" id="apln:108733013"/>
<feature type="binding site" evidence="7">
    <location>
        <position position="521"/>
    </location>
    <ligand>
        <name>Zn(2+)</name>
        <dbReference type="ChEBI" id="CHEBI:29105"/>
        <label>2</label>
    </ligand>
</feature>
<dbReference type="Pfam" id="PF01590">
    <property type="entry name" value="GAF"/>
    <property type="match status" value="1"/>
</dbReference>
<feature type="binding site" evidence="6">
    <location>
        <begin position="478"/>
        <end position="482"/>
    </location>
    <ligand>
        <name>AMP</name>
        <dbReference type="ChEBI" id="CHEBI:456215"/>
    </ligand>
</feature>
<dbReference type="PANTHER" id="PTHR11347">
    <property type="entry name" value="CYCLIC NUCLEOTIDE PHOSPHODIESTERASE"/>
    <property type="match status" value="1"/>
</dbReference>
<evidence type="ECO:0000256" key="1">
    <source>
        <dbReference type="ARBA" id="ARBA00007648"/>
    </source>
</evidence>
<dbReference type="AlphaFoldDB" id="A0A1W4W5Z9"/>
<feature type="binding site" evidence="7">
    <location>
        <position position="520"/>
    </location>
    <ligand>
        <name>Zn(2+)</name>
        <dbReference type="ChEBI" id="CHEBI:29105"/>
        <label>1</label>
    </ligand>
</feature>
<accession>A0A1W4W5Z9</accession>
<reference evidence="12" key="1">
    <citation type="submission" date="2025-08" db="UniProtKB">
        <authorList>
            <consortium name="RefSeq"/>
        </authorList>
    </citation>
    <scope>IDENTIFICATION</scope>
    <source>
        <tissue evidence="12">Entire body</tissue>
    </source>
</reference>
<feature type="binding site" evidence="6">
    <location>
        <position position="521"/>
    </location>
    <ligand>
        <name>AMP</name>
        <dbReference type="ChEBI" id="CHEBI:456215"/>
    </ligand>
</feature>
<feature type="domain" description="PDEase" evidence="10">
    <location>
        <begin position="383"/>
        <end position="726"/>
    </location>
</feature>
<dbReference type="PROSITE" id="PS51845">
    <property type="entry name" value="PDEASE_I_2"/>
    <property type="match status" value="1"/>
</dbReference>
<dbReference type="SMART" id="SM00471">
    <property type="entry name" value="HDc"/>
    <property type="match status" value="1"/>
</dbReference>
<dbReference type="FunFam" id="1.10.1300.10:FF:000003">
    <property type="entry name" value="Phosphodiesterase"/>
    <property type="match status" value="1"/>
</dbReference>
<keyword evidence="3 7" id="KW-0479">Metal-binding</keyword>
<dbReference type="GO" id="GO:0007165">
    <property type="term" value="P:signal transduction"/>
    <property type="evidence" value="ECO:0007669"/>
    <property type="project" value="InterPro"/>
</dbReference>
<feature type="binding site" evidence="6">
    <location>
        <position position="683"/>
    </location>
    <ligand>
        <name>AMP</name>
        <dbReference type="ChEBI" id="CHEBI:456215"/>
    </ligand>
</feature>
<dbReference type="InterPro" id="IPR023174">
    <property type="entry name" value="PDEase_CS"/>
</dbReference>
<dbReference type="Gene3D" id="3.30.450.40">
    <property type="match status" value="2"/>
</dbReference>
<dbReference type="Gene3D" id="1.10.1300.10">
    <property type="entry name" value="3'5'-cyclic nucleotide phosphodiesterase, catalytic domain"/>
    <property type="match status" value="1"/>
</dbReference>
<dbReference type="GO" id="GO:0046872">
    <property type="term" value="F:metal ion binding"/>
    <property type="evidence" value="ECO:0007669"/>
    <property type="project" value="UniProtKB-KW"/>
</dbReference>
<dbReference type="InParanoid" id="A0A1W4W5Z9"/>
<feature type="binding site" evidence="7">
    <location>
        <position position="482"/>
    </location>
    <ligand>
        <name>Zn(2+)</name>
        <dbReference type="ChEBI" id="CHEBI:29105"/>
        <label>1</label>
    </ligand>
</feature>
<dbReference type="OrthoDB" id="295473at2759"/>
<evidence type="ECO:0000313" key="11">
    <source>
        <dbReference type="Proteomes" id="UP000192223"/>
    </source>
</evidence>
<dbReference type="CDD" id="cd00077">
    <property type="entry name" value="HDc"/>
    <property type="match status" value="1"/>
</dbReference>
<evidence type="ECO:0000256" key="3">
    <source>
        <dbReference type="ARBA" id="ARBA00022723"/>
    </source>
</evidence>
<protein>
    <recommendedName>
        <fullName evidence="8">Phosphodiesterase</fullName>
        <ecNumber evidence="8">3.1.4.-</ecNumber>
    </recommendedName>
</protein>
<evidence type="ECO:0000256" key="5">
    <source>
        <dbReference type="PIRSR" id="PIRSR623088-1"/>
    </source>
</evidence>
<dbReference type="InterPro" id="IPR029016">
    <property type="entry name" value="GAF-like_dom_sf"/>
</dbReference>
<evidence type="ECO:0000256" key="4">
    <source>
        <dbReference type="ARBA" id="ARBA00022801"/>
    </source>
</evidence>
<evidence type="ECO:0000256" key="6">
    <source>
        <dbReference type="PIRSR" id="PIRSR623088-2"/>
    </source>
</evidence>
<dbReference type="InterPro" id="IPR023088">
    <property type="entry name" value="PDEase"/>
</dbReference>
<dbReference type="STRING" id="224129.A0A1W4W5Z9"/>
<dbReference type="FunFam" id="3.30.450.40:FF:000007">
    <property type="entry name" value="Phosphodiesterase"/>
    <property type="match status" value="1"/>
</dbReference>
<feature type="binding site" evidence="6">
    <location>
        <position position="632"/>
    </location>
    <ligand>
        <name>AMP</name>
        <dbReference type="ChEBI" id="CHEBI:456215"/>
    </ligand>
</feature>
<keyword evidence="4 8" id="KW-0378">Hydrolase</keyword>
<dbReference type="SMART" id="SM00065">
    <property type="entry name" value="GAF"/>
    <property type="match status" value="1"/>
</dbReference>
<evidence type="ECO:0000256" key="2">
    <source>
        <dbReference type="ARBA" id="ARBA00022535"/>
    </source>
</evidence>
<evidence type="ECO:0000259" key="10">
    <source>
        <dbReference type="PROSITE" id="PS51845"/>
    </source>
</evidence>
<comment type="cofactor">
    <cofactor evidence="8">
        <name>a divalent metal cation</name>
        <dbReference type="ChEBI" id="CHEBI:60240"/>
    </cofactor>
    <text evidence="8">Binds 2 divalent metal cations per subunit. Site 1 may preferentially bind zinc ions, while site 2 has a preference for magnesium and/or manganese ions.</text>
</comment>